<keyword evidence="10" id="KW-1185">Reference proteome</keyword>
<evidence type="ECO:0000259" key="8">
    <source>
        <dbReference type="Pfam" id="PF08544"/>
    </source>
</evidence>
<sequence>MISAQAPGKLYIAGEYAVVEPGYPAIIVALNQFVTVTITPSQDYGRIASKQYQENSLYWQRQGTELVFDNRDNPFHYILSAIRLTEQYAQVLGKPLAMYHLNVNSDLDSADGKKYGLGSSAAVTVATIKALCQFYDIPMTKDRLFKLAAIAHLDVQGNGSLGDIAASVYGGWIAYQAFDHDWLASARRELSLNDLLTTTWPGLQIELLTPPESLELMIGWTGTPASTSHLVDKVAIFKATQRQEYHAFLDESRDCLHRMIDGFHNQDLAAIQHEIAVNRDLLNRLARLSHVTIETTLLKTMCDIAVQVGGAAKSSGAGGGDCGIVIIDAANNLAHLLKEWQVRGIEPLKLNVHHVIE</sequence>
<name>A0A0R2DPR8_9LACO</name>
<evidence type="ECO:0000313" key="9">
    <source>
        <dbReference type="EMBL" id="KRN02234.1"/>
    </source>
</evidence>
<feature type="domain" description="GHMP kinase N-terminal" evidence="7">
    <location>
        <begin position="77"/>
        <end position="171"/>
    </location>
</feature>
<evidence type="ECO:0000256" key="4">
    <source>
        <dbReference type="ARBA" id="ARBA00022741"/>
    </source>
</evidence>
<keyword evidence="6" id="KW-0067">ATP-binding</keyword>
<evidence type="ECO:0000256" key="2">
    <source>
        <dbReference type="ARBA" id="ARBA00012958"/>
    </source>
</evidence>
<dbReference type="Gene3D" id="3.30.230.10">
    <property type="match status" value="1"/>
</dbReference>
<dbReference type="UniPathway" id="UPA00057">
    <property type="reaction ID" value="UER00099"/>
</dbReference>
<evidence type="ECO:0000256" key="1">
    <source>
        <dbReference type="ARBA" id="ARBA00005017"/>
    </source>
</evidence>
<dbReference type="PANTHER" id="PTHR31814">
    <property type="match status" value="1"/>
</dbReference>
<dbReference type="InterPro" id="IPR005917">
    <property type="entry name" value="Pmev_kinase_bact"/>
</dbReference>
<dbReference type="InterPro" id="IPR020568">
    <property type="entry name" value="Ribosomal_Su5_D2-typ_SF"/>
</dbReference>
<dbReference type="GO" id="GO:0004631">
    <property type="term" value="F:phosphomevalonate kinase activity"/>
    <property type="evidence" value="ECO:0007669"/>
    <property type="project" value="UniProtKB-EC"/>
</dbReference>
<dbReference type="Proteomes" id="UP000051589">
    <property type="component" value="Unassembled WGS sequence"/>
</dbReference>
<keyword evidence="4" id="KW-0547">Nucleotide-binding</keyword>
<comment type="pathway">
    <text evidence="1">Isoprenoid biosynthesis; isopentenyl diphosphate biosynthesis via mevalonate pathway; isopentenyl diphosphate from (R)-mevalonate: step 2/3.</text>
</comment>
<organism evidence="9 10">
    <name type="scientific">Levilactobacillus senmaizukei DSM 21775 = NBRC 103853</name>
    <dbReference type="NCBI Taxonomy" id="1423803"/>
    <lineage>
        <taxon>Bacteria</taxon>
        <taxon>Bacillati</taxon>
        <taxon>Bacillota</taxon>
        <taxon>Bacilli</taxon>
        <taxon>Lactobacillales</taxon>
        <taxon>Lactobacillaceae</taxon>
        <taxon>Levilactobacillus</taxon>
    </lineage>
</organism>
<evidence type="ECO:0000313" key="10">
    <source>
        <dbReference type="Proteomes" id="UP000051589"/>
    </source>
</evidence>
<evidence type="ECO:0000256" key="3">
    <source>
        <dbReference type="ARBA" id="ARBA00022679"/>
    </source>
</evidence>
<dbReference type="STRING" id="1423803.FD13_GL002107"/>
<feature type="domain" description="GHMP kinase C-terminal" evidence="8">
    <location>
        <begin position="260"/>
        <end position="334"/>
    </location>
</feature>
<dbReference type="SUPFAM" id="SSF54211">
    <property type="entry name" value="Ribosomal protein S5 domain 2-like"/>
    <property type="match status" value="1"/>
</dbReference>
<evidence type="ECO:0000256" key="5">
    <source>
        <dbReference type="ARBA" id="ARBA00022777"/>
    </source>
</evidence>
<dbReference type="InterPro" id="IPR035102">
    <property type="entry name" value="Phosphomevalonate_kinase"/>
</dbReference>
<comment type="caution">
    <text evidence="9">The sequence shown here is derived from an EMBL/GenBank/DDBJ whole genome shotgun (WGS) entry which is preliminary data.</text>
</comment>
<dbReference type="EC" id="2.7.4.2" evidence="2"/>
<dbReference type="PATRIC" id="fig|1423803.3.peg.2168"/>
<accession>A0A0R2DPR8</accession>
<gene>
    <name evidence="9" type="ORF">FD13_GL002107</name>
</gene>
<dbReference type="InterPro" id="IPR014721">
    <property type="entry name" value="Ribsml_uS5_D2-typ_fold_subgr"/>
</dbReference>
<dbReference type="GO" id="GO:0005524">
    <property type="term" value="F:ATP binding"/>
    <property type="evidence" value="ECO:0007669"/>
    <property type="project" value="UniProtKB-KW"/>
</dbReference>
<dbReference type="InterPro" id="IPR013750">
    <property type="entry name" value="GHMP_kinase_C_dom"/>
</dbReference>
<evidence type="ECO:0000259" key="7">
    <source>
        <dbReference type="Pfam" id="PF00288"/>
    </source>
</evidence>
<dbReference type="SUPFAM" id="SSF55060">
    <property type="entry name" value="GHMP Kinase, C-terminal domain"/>
    <property type="match status" value="1"/>
</dbReference>
<dbReference type="InterPro" id="IPR006204">
    <property type="entry name" value="GHMP_kinase_N_dom"/>
</dbReference>
<dbReference type="Pfam" id="PF00288">
    <property type="entry name" value="GHMP_kinases_N"/>
    <property type="match status" value="1"/>
</dbReference>
<dbReference type="Gene3D" id="3.30.70.890">
    <property type="entry name" value="GHMP kinase, C-terminal domain"/>
    <property type="match status" value="1"/>
</dbReference>
<protein>
    <recommendedName>
        <fullName evidence="2">phosphomevalonate kinase</fullName>
        <ecNumber evidence="2">2.7.4.2</ecNumber>
    </recommendedName>
</protein>
<dbReference type="Pfam" id="PF08544">
    <property type="entry name" value="GHMP_kinases_C"/>
    <property type="match status" value="1"/>
</dbReference>
<dbReference type="RefSeq" id="WP_061776440.1">
    <property type="nucleotide sequence ID" value="NZ_AYZH01000009.1"/>
</dbReference>
<dbReference type="AlphaFoldDB" id="A0A0R2DPR8"/>
<dbReference type="NCBIfam" id="TIGR01220">
    <property type="entry name" value="Pmev_kin_Gr_pos"/>
    <property type="match status" value="1"/>
</dbReference>
<dbReference type="OrthoDB" id="1522677at2"/>
<dbReference type="PANTHER" id="PTHR31814:SF2">
    <property type="entry name" value="PHOSPHOMEVALONATE KINASE"/>
    <property type="match status" value="1"/>
</dbReference>
<dbReference type="InterPro" id="IPR036554">
    <property type="entry name" value="GHMP_kinase_C_sf"/>
</dbReference>
<dbReference type="GO" id="GO:0019287">
    <property type="term" value="P:isopentenyl diphosphate biosynthetic process, mevalonate pathway"/>
    <property type="evidence" value="ECO:0007669"/>
    <property type="project" value="UniProtKB-UniPathway"/>
</dbReference>
<dbReference type="PRINTS" id="PR00959">
    <property type="entry name" value="MEVGALKINASE"/>
</dbReference>
<reference evidence="9 10" key="1">
    <citation type="journal article" date="2015" name="Genome Announc.">
        <title>Expanding the biotechnology potential of lactobacilli through comparative genomics of 213 strains and associated genera.</title>
        <authorList>
            <person name="Sun Z."/>
            <person name="Harris H.M."/>
            <person name="McCann A."/>
            <person name="Guo C."/>
            <person name="Argimon S."/>
            <person name="Zhang W."/>
            <person name="Yang X."/>
            <person name="Jeffery I.B."/>
            <person name="Cooney J.C."/>
            <person name="Kagawa T.F."/>
            <person name="Liu W."/>
            <person name="Song Y."/>
            <person name="Salvetti E."/>
            <person name="Wrobel A."/>
            <person name="Rasinkangas P."/>
            <person name="Parkhill J."/>
            <person name="Rea M.C."/>
            <person name="O'Sullivan O."/>
            <person name="Ritari J."/>
            <person name="Douillard F.P."/>
            <person name="Paul Ross R."/>
            <person name="Yang R."/>
            <person name="Briner A.E."/>
            <person name="Felis G.E."/>
            <person name="de Vos W.M."/>
            <person name="Barrangou R."/>
            <person name="Klaenhammer T.R."/>
            <person name="Caufield P.W."/>
            <person name="Cui Y."/>
            <person name="Zhang H."/>
            <person name="O'Toole P.W."/>
        </authorList>
    </citation>
    <scope>NUCLEOTIDE SEQUENCE [LARGE SCALE GENOMIC DNA]</scope>
    <source>
        <strain evidence="9 10">DSM 21775</strain>
    </source>
</reference>
<keyword evidence="5 9" id="KW-0418">Kinase</keyword>
<evidence type="ECO:0000256" key="6">
    <source>
        <dbReference type="ARBA" id="ARBA00022840"/>
    </source>
</evidence>
<proteinExistence type="predicted"/>
<keyword evidence="3" id="KW-0808">Transferase</keyword>
<dbReference type="EMBL" id="AYZH01000009">
    <property type="protein sequence ID" value="KRN02234.1"/>
    <property type="molecule type" value="Genomic_DNA"/>
</dbReference>